<sequence>MSRKQSLNAPYDVPYDLKHEHRPVRGCRCNCNPKCNCRCTCACPDHCLCIDPCDSTCGTRTSRNLIVSIDGTSNQFGDHNTNVVELHSRILVDPTAEQRTYYNCGVGTYVPNRAKTFKYWRQRFDNVVDLAIAWNFQTIIIKAYRWLCNEYRPGDKIFLFGFSRGAYQVRTLAGMVEKVGLVNAGNQELIPFAYEIYSQRLKGKENDEAPILAPRFKETFARSVKIHFVGAWDTVSSVGLVRQKPLPLTSSAEHICIFRHALALDERRVKFLPEYVDGGNSNSSPENGLARNASMMIGSGKKPGAPISARGTEQSWVSQESKIDRKSTGASKEGKFSAADLPEPRSTSRRRVTNTKEVWFAGTHSDIGGGLKNNLDLNLSSVPLLWMENEAASAGLRLRPRKTGGAWNWKDLRNDKAYESLTVLWRPVELLPVKRLSFKDATDVTHAPHLGSGRIITPGQRIHASVAFKKPEYHPRATFGWGGGIPWPSFVGKDIDGDFEWPNEWRELLEMDLFDASFTVEAVQNLKSVWEKGEDGEDSEAYYWIKRLSFIALSGELAANYIHALRRARPEETERELRLAVELFRRLVRIQRGSFDPDLAELLERHSRALDDLGRTDDALKHCEEALSIRRNVIAQMPITTKKREKLANSLEILSTLRRKLNQAGSALGFTREAIELRRNLADQYSDDSYADLQRSLNIISFLRCLHSLSDDLRDLDRLPEALPVAEERVQISREIAQSEPDVFAPSLAESLCHLSYILRDLGRYEDACMTVQQAVAIQRGLADADPSVLQDLAFSLHHVAFTLRDVGKFDDALVPAQQAVNIRRRLAEEKPDKFSALFAHSLNGLSLALRAVCRHDDALARAQEAMTIQRNLVRRDADQFKPGLAGLLNTGAYQLSIGGQLEEALCAIDEAVEIQREVIGARPISFHSVLADILDTRANVLCSLGRHEEGLQAISEAENLNRTKSSEPTQLVRERSAVYLSTRSKCLIGVGQPSKALGAIGEALELYREVAEQTPAVIGAVFSQSVDAISGCFIELNSTAALDSMAQMVDLCRLLGKDSPGRFERTLQQALSRYAEGLHALGRNGEAQEVLHEAVELS</sequence>
<dbReference type="InterPro" id="IPR011990">
    <property type="entry name" value="TPR-like_helical_dom_sf"/>
</dbReference>
<dbReference type="Pfam" id="PF13181">
    <property type="entry name" value="TPR_8"/>
    <property type="match status" value="1"/>
</dbReference>
<gene>
    <name evidence="3" type="ORF">B0H17DRAFT_1073503</name>
</gene>
<dbReference type="SUPFAM" id="SSF48452">
    <property type="entry name" value="TPR-like"/>
    <property type="match status" value="3"/>
</dbReference>
<protein>
    <recommendedName>
        <fullName evidence="2">T6SS Phospholipase effector Tle1-like catalytic domain-containing protein</fullName>
    </recommendedName>
</protein>
<accession>A0AAD7D8K8</accession>
<feature type="compositionally biased region" description="Polar residues" evidence="1">
    <location>
        <begin position="311"/>
        <end position="320"/>
    </location>
</feature>
<evidence type="ECO:0000313" key="3">
    <source>
        <dbReference type="EMBL" id="KAJ7683886.1"/>
    </source>
</evidence>
<dbReference type="InterPro" id="IPR019734">
    <property type="entry name" value="TPR_rpt"/>
</dbReference>
<feature type="domain" description="T6SS Phospholipase effector Tle1-like catalytic" evidence="2">
    <location>
        <begin position="63"/>
        <end position="389"/>
    </location>
</feature>
<dbReference type="Pfam" id="PF13374">
    <property type="entry name" value="TPR_10"/>
    <property type="match status" value="2"/>
</dbReference>
<name>A0AAD7D8K8_MYCRO</name>
<dbReference type="EMBL" id="JARKIE010000104">
    <property type="protein sequence ID" value="KAJ7683886.1"/>
    <property type="molecule type" value="Genomic_DNA"/>
</dbReference>
<comment type="caution">
    <text evidence="3">The sequence shown here is derived from an EMBL/GenBank/DDBJ whole genome shotgun (WGS) entry which is preliminary data.</text>
</comment>
<evidence type="ECO:0000256" key="1">
    <source>
        <dbReference type="SAM" id="MobiDB-lite"/>
    </source>
</evidence>
<dbReference type="AlphaFoldDB" id="A0AAD7D8K8"/>
<organism evidence="3 4">
    <name type="scientific">Mycena rosella</name>
    <name type="common">Pink bonnet</name>
    <name type="synonym">Agaricus rosellus</name>
    <dbReference type="NCBI Taxonomy" id="1033263"/>
    <lineage>
        <taxon>Eukaryota</taxon>
        <taxon>Fungi</taxon>
        <taxon>Dikarya</taxon>
        <taxon>Basidiomycota</taxon>
        <taxon>Agaricomycotina</taxon>
        <taxon>Agaricomycetes</taxon>
        <taxon>Agaricomycetidae</taxon>
        <taxon>Agaricales</taxon>
        <taxon>Marasmiineae</taxon>
        <taxon>Mycenaceae</taxon>
        <taxon>Mycena</taxon>
    </lineage>
</organism>
<keyword evidence="4" id="KW-1185">Reference proteome</keyword>
<proteinExistence type="predicted"/>
<dbReference type="Pfam" id="PF09994">
    <property type="entry name" value="T6SS_Tle1-like_cat"/>
    <property type="match status" value="1"/>
</dbReference>
<dbReference type="InterPro" id="IPR018712">
    <property type="entry name" value="Tle1-like_cat"/>
</dbReference>
<feature type="compositionally biased region" description="Basic and acidic residues" evidence="1">
    <location>
        <begin position="321"/>
        <end position="335"/>
    </location>
</feature>
<evidence type="ECO:0000313" key="4">
    <source>
        <dbReference type="Proteomes" id="UP001221757"/>
    </source>
</evidence>
<dbReference type="Proteomes" id="UP001221757">
    <property type="component" value="Unassembled WGS sequence"/>
</dbReference>
<dbReference type="PANTHER" id="PTHR33840">
    <property type="match status" value="1"/>
</dbReference>
<feature type="non-terminal residue" evidence="3">
    <location>
        <position position="1"/>
    </location>
</feature>
<dbReference type="SMART" id="SM00028">
    <property type="entry name" value="TPR"/>
    <property type="match status" value="6"/>
</dbReference>
<feature type="region of interest" description="Disordered" evidence="1">
    <location>
        <begin position="279"/>
        <end position="351"/>
    </location>
</feature>
<reference evidence="3" key="1">
    <citation type="submission" date="2023-03" db="EMBL/GenBank/DDBJ databases">
        <title>Massive genome expansion in bonnet fungi (Mycena s.s.) driven by repeated elements and novel gene families across ecological guilds.</title>
        <authorList>
            <consortium name="Lawrence Berkeley National Laboratory"/>
            <person name="Harder C.B."/>
            <person name="Miyauchi S."/>
            <person name="Viragh M."/>
            <person name="Kuo A."/>
            <person name="Thoen E."/>
            <person name="Andreopoulos B."/>
            <person name="Lu D."/>
            <person name="Skrede I."/>
            <person name="Drula E."/>
            <person name="Henrissat B."/>
            <person name="Morin E."/>
            <person name="Kohler A."/>
            <person name="Barry K."/>
            <person name="LaButti K."/>
            <person name="Morin E."/>
            <person name="Salamov A."/>
            <person name="Lipzen A."/>
            <person name="Mereny Z."/>
            <person name="Hegedus B."/>
            <person name="Baldrian P."/>
            <person name="Stursova M."/>
            <person name="Weitz H."/>
            <person name="Taylor A."/>
            <person name="Grigoriev I.V."/>
            <person name="Nagy L.G."/>
            <person name="Martin F."/>
            <person name="Kauserud H."/>
        </authorList>
    </citation>
    <scope>NUCLEOTIDE SEQUENCE</scope>
    <source>
        <strain evidence="3">CBHHK067</strain>
    </source>
</reference>
<dbReference type="PANTHER" id="PTHR33840:SF2">
    <property type="entry name" value="TLE1 PHOSPHOLIPASE DOMAIN-CONTAINING PROTEIN"/>
    <property type="match status" value="1"/>
</dbReference>
<dbReference type="Gene3D" id="1.25.40.10">
    <property type="entry name" value="Tetratricopeptide repeat domain"/>
    <property type="match status" value="3"/>
</dbReference>
<evidence type="ECO:0000259" key="2">
    <source>
        <dbReference type="Pfam" id="PF09994"/>
    </source>
</evidence>